<protein>
    <submittedName>
        <fullName evidence="1">Uncharacterized protein</fullName>
    </submittedName>
</protein>
<accession>A0A8S5T343</accession>
<dbReference type="EMBL" id="BK032737">
    <property type="protein sequence ID" value="DAF57681.1"/>
    <property type="molecule type" value="Genomic_DNA"/>
</dbReference>
<evidence type="ECO:0000313" key="1">
    <source>
        <dbReference type="EMBL" id="DAF57681.1"/>
    </source>
</evidence>
<reference evidence="1" key="1">
    <citation type="journal article" date="2021" name="Proc. Natl. Acad. Sci. U.S.A.">
        <title>A Catalog of Tens of Thousands of Viruses from Human Metagenomes Reveals Hidden Associations with Chronic Diseases.</title>
        <authorList>
            <person name="Tisza M.J."/>
            <person name="Buck C.B."/>
        </authorList>
    </citation>
    <scope>NUCLEOTIDE SEQUENCE</scope>
    <source>
        <strain evidence="1">CtedO8</strain>
    </source>
</reference>
<sequence>MSPSSQVVDPYDLYDSPELIQRIKELYSDDHIAVKDIAYCLNTEYAAEGIELNISQSRVEAHIMRLVDDLEIKKRTSAIASPYHAKILVAAQKHCSESDSAFCALDIYWRIHGIKTKQRGLLPSPRQIATVLENSHDFVELKNQSAHRRERVLYTLKVKSR</sequence>
<organism evidence="1">
    <name type="scientific">Siphoviridae sp. ctedO8</name>
    <dbReference type="NCBI Taxonomy" id="2827907"/>
    <lineage>
        <taxon>Viruses</taxon>
        <taxon>Duplodnaviria</taxon>
        <taxon>Heunggongvirae</taxon>
        <taxon>Uroviricota</taxon>
        <taxon>Caudoviricetes</taxon>
    </lineage>
</organism>
<name>A0A8S5T343_9CAUD</name>
<proteinExistence type="predicted"/>